<name>A0A645FNX6_9ZZZZ</name>
<evidence type="ECO:0000313" key="1">
    <source>
        <dbReference type="EMBL" id="MPN16131.1"/>
    </source>
</evidence>
<dbReference type="EMBL" id="VSSQ01063040">
    <property type="protein sequence ID" value="MPN16131.1"/>
    <property type="molecule type" value="Genomic_DNA"/>
</dbReference>
<dbReference type="GO" id="GO:0005524">
    <property type="term" value="F:ATP binding"/>
    <property type="evidence" value="ECO:0007669"/>
    <property type="project" value="InterPro"/>
</dbReference>
<dbReference type="AlphaFoldDB" id="A0A645FNX6"/>
<dbReference type="PANTHER" id="PTHR42780:SF1">
    <property type="entry name" value="ISOLEUCINE--TRNA LIGASE, CYTOPLASMIC"/>
    <property type="match status" value="1"/>
</dbReference>
<proteinExistence type="predicted"/>
<dbReference type="InterPro" id="IPR009080">
    <property type="entry name" value="tRNAsynth_Ia_anticodon-bd"/>
</dbReference>
<accession>A0A645FNX6</accession>
<comment type="caution">
    <text evidence="1">The sequence shown here is derived from an EMBL/GenBank/DDBJ whole genome shotgun (WGS) entry which is preliminary data.</text>
</comment>
<dbReference type="GO" id="GO:0006428">
    <property type="term" value="P:isoleucyl-tRNA aminoacylation"/>
    <property type="evidence" value="ECO:0007669"/>
    <property type="project" value="TreeGrafter"/>
</dbReference>
<dbReference type="InterPro" id="IPR023586">
    <property type="entry name" value="Ile-tRNA-ligase_type2"/>
</dbReference>
<dbReference type="Pfam" id="PF19302">
    <property type="entry name" value="DUF5915"/>
    <property type="match status" value="1"/>
</dbReference>
<dbReference type="GO" id="GO:0004822">
    <property type="term" value="F:isoleucine-tRNA ligase activity"/>
    <property type="evidence" value="ECO:0007669"/>
    <property type="project" value="UniProtKB-EC"/>
</dbReference>
<dbReference type="EC" id="6.1.1.5" evidence="1"/>
<sequence length="130" mass="14932">MKLAVDGEILDVVKDYVLITISAKEGFTVAMENNLFVILETTLTQELLDEGYAREFISKVQQMRKNNGYEMMDRIKIFYDGDDEIAKAVNIYMDYIMKETLADALERTGDDSFEKQDLNGHDTGMKLEKL</sequence>
<organism evidence="1">
    <name type="scientific">bioreactor metagenome</name>
    <dbReference type="NCBI Taxonomy" id="1076179"/>
    <lineage>
        <taxon>unclassified sequences</taxon>
        <taxon>metagenomes</taxon>
        <taxon>ecological metagenomes</taxon>
    </lineage>
</organism>
<dbReference type="SUPFAM" id="SSF47323">
    <property type="entry name" value="Anticodon-binding domain of a subclass of class I aminoacyl-tRNA synthetases"/>
    <property type="match status" value="1"/>
</dbReference>
<keyword evidence="1" id="KW-0436">Ligase</keyword>
<dbReference type="PANTHER" id="PTHR42780">
    <property type="entry name" value="SOLEUCYL-TRNA SYNTHETASE"/>
    <property type="match status" value="1"/>
</dbReference>
<gene>
    <name evidence="1" type="primary">ileS_54</name>
    <name evidence="1" type="ORF">SDC9_163469</name>
</gene>
<protein>
    <submittedName>
        <fullName evidence="1">Isoleucine--tRNA ligase</fullName>
        <ecNumber evidence="1">6.1.1.5</ecNumber>
    </submittedName>
</protein>
<reference evidence="1" key="1">
    <citation type="submission" date="2019-08" db="EMBL/GenBank/DDBJ databases">
        <authorList>
            <person name="Kucharzyk K."/>
            <person name="Murdoch R.W."/>
            <person name="Higgins S."/>
            <person name="Loffler F."/>
        </authorList>
    </citation>
    <scope>NUCLEOTIDE SEQUENCE</scope>
</reference>